<keyword evidence="1" id="KW-0472">Membrane</keyword>
<evidence type="ECO:0000313" key="2">
    <source>
        <dbReference type="EMBL" id="MDN3707148.1"/>
    </source>
</evidence>
<name>A0ABT8CRL2_9FLAO</name>
<sequence length="92" mass="10308">MAFSGKVWRSTGLESPIISGRSGLFFSGFISLRTFLWMTTLSFSKRIMTKIRHITINVSIAIRLAFGFGHGLYLFPRRNPQSGVSIHCAGNR</sequence>
<dbReference type="RefSeq" id="WP_290364796.1">
    <property type="nucleotide sequence ID" value="NZ_JAUFQU010000001.1"/>
</dbReference>
<proteinExistence type="predicted"/>
<gene>
    <name evidence="2" type="ORF">QW060_08365</name>
</gene>
<reference evidence="3" key="1">
    <citation type="journal article" date="2019" name="Int. J. Syst. Evol. Microbiol.">
        <title>The Global Catalogue of Microorganisms (GCM) 10K type strain sequencing project: providing services to taxonomists for standard genome sequencing and annotation.</title>
        <authorList>
            <consortium name="The Broad Institute Genomics Platform"/>
            <consortium name="The Broad Institute Genome Sequencing Center for Infectious Disease"/>
            <person name="Wu L."/>
            <person name="Ma J."/>
        </authorList>
    </citation>
    <scope>NUCLEOTIDE SEQUENCE [LARGE SCALE GENOMIC DNA]</scope>
    <source>
        <strain evidence="3">CECT 7184</strain>
    </source>
</reference>
<feature type="transmembrane region" description="Helical" evidence="1">
    <location>
        <begin position="55"/>
        <end position="75"/>
    </location>
</feature>
<dbReference type="EMBL" id="JAUFQU010000001">
    <property type="protein sequence ID" value="MDN3707148.1"/>
    <property type="molecule type" value="Genomic_DNA"/>
</dbReference>
<organism evidence="2 3">
    <name type="scientific">Paenimyroides ceti</name>
    <dbReference type="NCBI Taxonomy" id="395087"/>
    <lineage>
        <taxon>Bacteria</taxon>
        <taxon>Pseudomonadati</taxon>
        <taxon>Bacteroidota</taxon>
        <taxon>Flavobacteriia</taxon>
        <taxon>Flavobacteriales</taxon>
        <taxon>Flavobacteriaceae</taxon>
        <taxon>Paenimyroides</taxon>
    </lineage>
</organism>
<protein>
    <submittedName>
        <fullName evidence="2">Uncharacterized protein</fullName>
    </submittedName>
</protein>
<comment type="caution">
    <text evidence="2">The sequence shown here is derived from an EMBL/GenBank/DDBJ whole genome shotgun (WGS) entry which is preliminary data.</text>
</comment>
<evidence type="ECO:0000313" key="3">
    <source>
        <dbReference type="Proteomes" id="UP001242368"/>
    </source>
</evidence>
<feature type="transmembrane region" description="Helical" evidence="1">
    <location>
        <begin position="23"/>
        <end position="43"/>
    </location>
</feature>
<keyword evidence="3" id="KW-1185">Reference proteome</keyword>
<dbReference type="Proteomes" id="UP001242368">
    <property type="component" value="Unassembled WGS sequence"/>
</dbReference>
<accession>A0ABT8CRL2</accession>
<keyword evidence="1" id="KW-1133">Transmembrane helix</keyword>
<evidence type="ECO:0000256" key="1">
    <source>
        <dbReference type="SAM" id="Phobius"/>
    </source>
</evidence>
<keyword evidence="1" id="KW-0812">Transmembrane</keyword>